<comment type="caution">
    <text evidence="1">The sequence shown here is derived from an EMBL/GenBank/DDBJ whole genome shotgun (WGS) entry which is preliminary data.</text>
</comment>
<evidence type="ECO:0000313" key="1">
    <source>
        <dbReference type="EMBL" id="MBD5781651.1"/>
    </source>
</evidence>
<dbReference type="AlphaFoldDB" id="A0A927IIV4"/>
<accession>A0A927IIV4</accession>
<dbReference type="RefSeq" id="WP_191618735.1">
    <property type="nucleotide sequence ID" value="NZ_JACYFG010000051.1"/>
</dbReference>
<reference evidence="1" key="1">
    <citation type="submission" date="2020-09" db="EMBL/GenBank/DDBJ databases">
        <title>Pelagicoccus enzymogenes sp. nov. with an EPS production, isolated from marine sediment.</title>
        <authorList>
            <person name="Feng X."/>
        </authorList>
    </citation>
    <scope>NUCLEOTIDE SEQUENCE</scope>
    <source>
        <strain evidence="1">NFK12</strain>
    </source>
</reference>
<keyword evidence="2" id="KW-1185">Reference proteome</keyword>
<gene>
    <name evidence="1" type="ORF">IEN85_19275</name>
</gene>
<sequence length="316" mass="35244">MSIYKNGIDSIKVGVEDMQSNEAGRVISGLRNIHAGILLLIKAKLSSLSGEGSDEVLIKQKILPTKDKDGNVCFTGQGRKTVDIFQMKERCESLNVSINWKPIDKITKLRNDSEHYFTTVPPKTIQEALAKTFIVISDLLRNHLGKTPQEELGEEIWQFLLESEEVYDQERDECVSAIEMVDWESAMLEEAVKEHSCDVCGSNLLKPTETNVSFHETNLKCGSCGNVFSFHEYASVALNKLHEPVAYLAMTDGGDPEIVDCPFCGEFGYVIEEGRCALCEEYAHRQCARCSNPIPVSELSDGSLCGYCQHMSDRDT</sequence>
<protein>
    <submittedName>
        <fullName evidence="1">Uncharacterized protein</fullName>
    </submittedName>
</protein>
<name>A0A927IIV4_9BACT</name>
<dbReference type="Proteomes" id="UP000622317">
    <property type="component" value="Unassembled WGS sequence"/>
</dbReference>
<evidence type="ECO:0000313" key="2">
    <source>
        <dbReference type="Proteomes" id="UP000622317"/>
    </source>
</evidence>
<proteinExistence type="predicted"/>
<organism evidence="1 2">
    <name type="scientific">Pelagicoccus enzymogenes</name>
    <dbReference type="NCBI Taxonomy" id="2773457"/>
    <lineage>
        <taxon>Bacteria</taxon>
        <taxon>Pseudomonadati</taxon>
        <taxon>Verrucomicrobiota</taxon>
        <taxon>Opitutia</taxon>
        <taxon>Puniceicoccales</taxon>
        <taxon>Pelagicoccaceae</taxon>
        <taxon>Pelagicoccus</taxon>
    </lineage>
</organism>
<dbReference type="EMBL" id="JACYFG010000051">
    <property type="protein sequence ID" value="MBD5781651.1"/>
    <property type="molecule type" value="Genomic_DNA"/>
</dbReference>